<reference evidence="2 3" key="1">
    <citation type="journal article" date="2024" name="G3 (Bethesda)">
        <title>Genome assembly of Hibiscus sabdariffa L. provides insights into metabolisms of medicinal natural products.</title>
        <authorList>
            <person name="Kim T."/>
        </authorList>
    </citation>
    <scope>NUCLEOTIDE SEQUENCE [LARGE SCALE GENOMIC DNA]</scope>
    <source>
        <strain evidence="2">TK-2024</strain>
        <tissue evidence="2">Old leaves</tissue>
    </source>
</reference>
<accession>A0ABR1Z7C1</accession>
<proteinExistence type="predicted"/>
<keyword evidence="3" id="KW-1185">Reference proteome</keyword>
<dbReference type="EMBL" id="JBBPBN010002627">
    <property type="protein sequence ID" value="KAK8474669.1"/>
    <property type="molecule type" value="Genomic_DNA"/>
</dbReference>
<evidence type="ECO:0000313" key="3">
    <source>
        <dbReference type="Proteomes" id="UP001396334"/>
    </source>
</evidence>
<protein>
    <submittedName>
        <fullName evidence="2">Uncharacterized protein</fullName>
    </submittedName>
</protein>
<feature type="region of interest" description="Disordered" evidence="1">
    <location>
        <begin position="114"/>
        <end position="190"/>
    </location>
</feature>
<evidence type="ECO:0000256" key="1">
    <source>
        <dbReference type="SAM" id="MobiDB-lite"/>
    </source>
</evidence>
<comment type="caution">
    <text evidence="2">The sequence shown here is derived from an EMBL/GenBank/DDBJ whole genome shotgun (WGS) entry which is preliminary data.</text>
</comment>
<gene>
    <name evidence="2" type="ORF">V6N11_069939</name>
</gene>
<dbReference type="Proteomes" id="UP001396334">
    <property type="component" value="Unassembled WGS sequence"/>
</dbReference>
<evidence type="ECO:0000313" key="2">
    <source>
        <dbReference type="EMBL" id="KAK8474669.1"/>
    </source>
</evidence>
<feature type="compositionally biased region" description="Basic and acidic residues" evidence="1">
    <location>
        <begin position="135"/>
        <end position="152"/>
    </location>
</feature>
<sequence length="346" mass="38126">MKNLVEATRVMERLDGFTLYGSRLSVKRAKENVEWERKRVLKPSVYKTGPPWSDKREEHIDGGFPGGSCQVCIGSMEEKLRIKRISGHVESEDLWRLRSVREVGFNDGTSYPLCNNGTKYMSESSDESTGGSKSDSGKRGDQESSDRSRPSLEEEAFQLRCKERDSINKGYRDEETIMGQNKDSELMGGEPNISSFTSDEGLEKGGDMEAVDLKEINEVNGNVCIDSFQEVSGGELGLDVGHLPMVGPELNRKEVDLVDTTKVELDLGKEVIKDGGFCVSPLVKNLTWADKVKLNAGNDGLRDSPEVGVSDVVLEGGIVEKCEDFKGSCYRVSLAVLLWVAGVARP</sequence>
<organism evidence="2 3">
    <name type="scientific">Hibiscus sabdariffa</name>
    <name type="common">roselle</name>
    <dbReference type="NCBI Taxonomy" id="183260"/>
    <lineage>
        <taxon>Eukaryota</taxon>
        <taxon>Viridiplantae</taxon>
        <taxon>Streptophyta</taxon>
        <taxon>Embryophyta</taxon>
        <taxon>Tracheophyta</taxon>
        <taxon>Spermatophyta</taxon>
        <taxon>Magnoliopsida</taxon>
        <taxon>eudicotyledons</taxon>
        <taxon>Gunneridae</taxon>
        <taxon>Pentapetalae</taxon>
        <taxon>rosids</taxon>
        <taxon>malvids</taxon>
        <taxon>Malvales</taxon>
        <taxon>Malvaceae</taxon>
        <taxon>Malvoideae</taxon>
        <taxon>Hibiscus</taxon>
    </lineage>
</organism>
<feature type="compositionally biased region" description="Basic and acidic residues" evidence="1">
    <location>
        <begin position="160"/>
        <end position="175"/>
    </location>
</feature>
<name>A0ABR1Z7C1_9ROSI</name>